<gene>
    <name evidence="1" type="ORF">BDN72DRAFT_327898</name>
</gene>
<dbReference type="EMBL" id="ML208285">
    <property type="protein sequence ID" value="TFK72488.1"/>
    <property type="molecule type" value="Genomic_DNA"/>
</dbReference>
<name>A0ACD3B2I1_9AGAR</name>
<dbReference type="Proteomes" id="UP000308600">
    <property type="component" value="Unassembled WGS sequence"/>
</dbReference>
<sequence>MGISHLTRTTHILEDLTWPKVFLGIAVIFIISRINNFIKGLKAVSYLAGPRVPFPPLSLPGALLPTLWWNPGPFFVWTWRNHFYRTWGRETVAIVPWLSGQSTLVTTNLDVARQVTLGGHRSSWEKPLDKTQALFIFGMNLVTAEGELWRKHRRIVGPAFANDLYQFVWQETRNIYKDMIETEGWSNVDTVSVSAVQNLTFKVALLVIGNCGFGFNFHWSEPPTSADGTTSIQESLHTITDWYMLDIVLPKWFTKLPVPQFRRYRAAKNQLMNFMHAQIAGRRNMIQGGAQLRKDAFTILVKANEDEEAKLRLGDDELVGNVFAMLLAGHETTAHTMAATLGLLAINQDIQDETYEEIVSVIGHRDPVFSDFTKLEKVTSAFYEALRMFPAGFLLIRKTTEDTVLHIPNPVGQEGTTSLPIPKGIEVIVDMIGVQNNPRYFDEPGKFKPQRWYGVSKESESFSAFSVGPRACIGRKFATLESVCFLTCLLRDWKVEPVLKSGETKEEWKERVVDAKITVTLGVKDIPIRFIRRVARK</sequence>
<reference evidence="1 2" key="1">
    <citation type="journal article" date="2019" name="Nat. Ecol. Evol.">
        <title>Megaphylogeny resolves global patterns of mushroom evolution.</title>
        <authorList>
            <person name="Varga T."/>
            <person name="Krizsan K."/>
            <person name="Foldi C."/>
            <person name="Dima B."/>
            <person name="Sanchez-Garcia M."/>
            <person name="Sanchez-Ramirez S."/>
            <person name="Szollosi G.J."/>
            <person name="Szarkandi J.G."/>
            <person name="Papp V."/>
            <person name="Albert L."/>
            <person name="Andreopoulos W."/>
            <person name="Angelini C."/>
            <person name="Antonin V."/>
            <person name="Barry K.W."/>
            <person name="Bougher N.L."/>
            <person name="Buchanan P."/>
            <person name="Buyck B."/>
            <person name="Bense V."/>
            <person name="Catcheside P."/>
            <person name="Chovatia M."/>
            <person name="Cooper J."/>
            <person name="Damon W."/>
            <person name="Desjardin D."/>
            <person name="Finy P."/>
            <person name="Geml J."/>
            <person name="Haridas S."/>
            <person name="Hughes K."/>
            <person name="Justo A."/>
            <person name="Karasinski D."/>
            <person name="Kautmanova I."/>
            <person name="Kiss B."/>
            <person name="Kocsube S."/>
            <person name="Kotiranta H."/>
            <person name="LaButti K.M."/>
            <person name="Lechner B.E."/>
            <person name="Liimatainen K."/>
            <person name="Lipzen A."/>
            <person name="Lukacs Z."/>
            <person name="Mihaltcheva S."/>
            <person name="Morgado L.N."/>
            <person name="Niskanen T."/>
            <person name="Noordeloos M.E."/>
            <person name="Ohm R.A."/>
            <person name="Ortiz-Santana B."/>
            <person name="Ovrebo C."/>
            <person name="Racz N."/>
            <person name="Riley R."/>
            <person name="Savchenko A."/>
            <person name="Shiryaev A."/>
            <person name="Soop K."/>
            <person name="Spirin V."/>
            <person name="Szebenyi C."/>
            <person name="Tomsovsky M."/>
            <person name="Tulloss R.E."/>
            <person name="Uehling J."/>
            <person name="Grigoriev I.V."/>
            <person name="Vagvolgyi C."/>
            <person name="Papp T."/>
            <person name="Martin F.M."/>
            <person name="Miettinen O."/>
            <person name="Hibbett D.S."/>
            <person name="Nagy L.G."/>
        </authorList>
    </citation>
    <scope>NUCLEOTIDE SEQUENCE [LARGE SCALE GENOMIC DNA]</scope>
    <source>
        <strain evidence="1 2">NL-1719</strain>
    </source>
</reference>
<proteinExistence type="predicted"/>
<evidence type="ECO:0000313" key="2">
    <source>
        <dbReference type="Proteomes" id="UP000308600"/>
    </source>
</evidence>
<accession>A0ACD3B2I1</accession>
<protein>
    <submittedName>
        <fullName evidence="1">Cytochrome P450</fullName>
    </submittedName>
</protein>
<organism evidence="1 2">
    <name type="scientific">Pluteus cervinus</name>
    <dbReference type="NCBI Taxonomy" id="181527"/>
    <lineage>
        <taxon>Eukaryota</taxon>
        <taxon>Fungi</taxon>
        <taxon>Dikarya</taxon>
        <taxon>Basidiomycota</taxon>
        <taxon>Agaricomycotina</taxon>
        <taxon>Agaricomycetes</taxon>
        <taxon>Agaricomycetidae</taxon>
        <taxon>Agaricales</taxon>
        <taxon>Pluteineae</taxon>
        <taxon>Pluteaceae</taxon>
        <taxon>Pluteus</taxon>
    </lineage>
</organism>
<keyword evidence="2" id="KW-1185">Reference proteome</keyword>
<evidence type="ECO:0000313" key="1">
    <source>
        <dbReference type="EMBL" id="TFK72488.1"/>
    </source>
</evidence>